<dbReference type="Proteomes" id="UP000257200">
    <property type="component" value="Unplaced"/>
</dbReference>
<evidence type="ECO:0000256" key="2">
    <source>
        <dbReference type="ARBA" id="ARBA00007092"/>
    </source>
</evidence>
<sequence length="108" mass="12953">MVDVLKFLSWNVKGANVAIKRKKLLLYLKQKKVDVCFLQETHLDNEESTKLQRDWVSKIFYSAYSSSQRGVCILLHKNVNITIHNQLSDREGRWVAIILYFLRWRWNR</sequence>
<dbReference type="GO" id="GO:0008311">
    <property type="term" value="F:double-stranded DNA 3'-5' DNA exonuclease activity"/>
    <property type="evidence" value="ECO:0007669"/>
    <property type="project" value="UniProtKB-EC"/>
</dbReference>
<evidence type="ECO:0000256" key="9">
    <source>
        <dbReference type="PIRSR" id="PIRSR604808-2"/>
    </source>
</evidence>
<dbReference type="InterPro" id="IPR005135">
    <property type="entry name" value="Endo/exonuclease/phosphatase"/>
</dbReference>
<evidence type="ECO:0000256" key="6">
    <source>
        <dbReference type="ARBA" id="ARBA00022801"/>
    </source>
</evidence>
<keyword evidence="7 9" id="KW-0460">Magnesium</keyword>
<keyword evidence="8" id="KW-0234">DNA repair</keyword>
<dbReference type="InterPro" id="IPR004808">
    <property type="entry name" value="AP_endonuc_1"/>
</dbReference>
<evidence type="ECO:0000313" key="11">
    <source>
        <dbReference type="Ensembl" id="ENSAPOP00000014210.1"/>
    </source>
</evidence>
<dbReference type="Pfam" id="PF03372">
    <property type="entry name" value="Exo_endo_phos"/>
    <property type="match status" value="1"/>
</dbReference>
<evidence type="ECO:0000256" key="7">
    <source>
        <dbReference type="ARBA" id="ARBA00022842"/>
    </source>
</evidence>
<evidence type="ECO:0000256" key="4">
    <source>
        <dbReference type="ARBA" id="ARBA00022723"/>
    </source>
</evidence>
<keyword evidence="6" id="KW-0378">Hydrolase</keyword>
<dbReference type="STRING" id="80966.ENSAPOP00000014210"/>
<dbReference type="AlphaFoldDB" id="A0A3Q1G7L0"/>
<dbReference type="GeneTree" id="ENSGT01050000245377"/>
<dbReference type="GO" id="GO:0005634">
    <property type="term" value="C:nucleus"/>
    <property type="evidence" value="ECO:0007669"/>
    <property type="project" value="TreeGrafter"/>
</dbReference>
<feature type="domain" description="Endonuclease/exonuclease/phosphatase" evidence="10">
    <location>
        <begin position="8"/>
        <end position="98"/>
    </location>
</feature>
<dbReference type="GO" id="GO:0046872">
    <property type="term" value="F:metal ion binding"/>
    <property type="evidence" value="ECO:0007669"/>
    <property type="project" value="UniProtKB-KW"/>
</dbReference>
<keyword evidence="4 9" id="KW-0479">Metal-binding</keyword>
<evidence type="ECO:0000256" key="5">
    <source>
        <dbReference type="ARBA" id="ARBA00022763"/>
    </source>
</evidence>
<reference evidence="11" key="1">
    <citation type="submission" date="2025-08" db="UniProtKB">
        <authorList>
            <consortium name="Ensembl"/>
        </authorList>
    </citation>
    <scope>IDENTIFICATION</scope>
</reference>
<dbReference type="GO" id="GO:0003906">
    <property type="term" value="F:DNA-(apurinic or apyrimidinic site) endonuclease activity"/>
    <property type="evidence" value="ECO:0007669"/>
    <property type="project" value="TreeGrafter"/>
</dbReference>
<dbReference type="InParanoid" id="A0A3Q1G7L0"/>
<evidence type="ECO:0000313" key="12">
    <source>
        <dbReference type="Proteomes" id="UP000257200"/>
    </source>
</evidence>
<evidence type="ECO:0000256" key="3">
    <source>
        <dbReference type="ARBA" id="ARBA00012115"/>
    </source>
</evidence>
<evidence type="ECO:0000256" key="1">
    <source>
        <dbReference type="ARBA" id="ARBA00000493"/>
    </source>
</evidence>
<feature type="binding site" evidence="9">
    <location>
        <position position="40"/>
    </location>
    <ligand>
        <name>Mg(2+)</name>
        <dbReference type="ChEBI" id="CHEBI:18420"/>
        <label>1</label>
    </ligand>
</feature>
<keyword evidence="12" id="KW-1185">Reference proteome</keyword>
<dbReference type="PANTHER" id="PTHR22748:SF6">
    <property type="entry name" value="DNA-(APURINIC OR APYRIMIDINIC SITE) ENDONUCLEASE"/>
    <property type="match status" value="1"/>
</dbReference>
<dbReference type="GO" id="GO:0008081">
    <property type="term" value="F:phosphoric diester hydrolase activity"/>
    <property type="evidence" value="ECO:0007669"/>
    <property type="project" value="TreeGrafter"/>
</dbReference>
<dbReference type="SUPFAM" id="SSF56219">
    <property type="entry name" value="DNase I-like"/>
    <property type="match status" value="1"/>
</dbReference>
<protein>
    <recommendedName>
        <fullName evidence="3">exodeoxyribonuclease III</fullName>
        <ecNumber evidence="3">3.1.11.2</ecNumber>
    </recommendedName>
</protein>
<evidence type="ECO:0000256" key="8">
    <source>
        <dbReference type="ARBA" id="ARBA00023204"/>
    </source>
</evidence>
<feature type="binding site" evidence="9">
    <location>
        <position position="11"/>
    </location>
    <ligand>
        <name>Mg(2+)</name>
        <dbReference type="ChEBI" id="CHEBI:18420"/>
        <label>1</label>
    </ligand>
</feature>
<dbReference type="Gene3D" id="3.60.10.10">
    <property type="entry name" value="Endonuclease/exonuclease/phosphatase"/>
    <property type="match status" value="1"/>
</dbReference>
<accession>A0A3Q1G7L0</accession>
<reference evidence="11" key="2">
    <citation type="submission" date="2025-09" db="UniProtKB">
        <authorList>
            <consortium name="Ensembl"/>
        </authorList>
    </citation>
    <scope>IDENTIFICATION</scope>
</reference>
<dbReference type="GO" id="GO:0006284">
    <property type="term" value="P:base-excision repair"/>
    <property type="evidence" value="ECO:0007669"/>
    <property type="project" value="TreeGrafter"/>
</dbReference>
<comment type="similarity">
    <text evidence="2">Belongs to the DNA repair enzymes AP/ExoA family.</text>
</comment>
<comment type="cofactor">
    <cofactor evidence="9">
        <name>Mg(2+)</name>
        <dbReference type="ChEBI" id="CHEBI:18420"/>
    </cofactor>
    <cofactor evidence="9">
        <name>Mn(2+)</name>
        <dbReference type="ChEBI" id="CHEBI:29035"/>
    </cofactor>
    <text evidence="9">Probably binds two magnesium or manganese ions per subunit.</text>
</comment>
<dbReference type="InterPro" id="IPR036691">
    <property type="entry name" value="Endo/exonu/phosph_ase_sf"/>
</dbReference>
<keyword evidence="9" id="KW-0464">Manganese</keyword>
<organism evidence="11 12">
    <name type="scientific">Acanthochromis polyacanthus</name>
    <name type="common">spiny chromis</name>
    <dbReference type="NCBI Taxonomy" id="80966"/>
    <lineage>
        <taxon>Eukaryota</taxon>
        <taxon>Metazoa</taxon>
        <taxon>Chordata</taxon>
        <taxon>Craniata</taxon>
        <taxon>Vertebrata</taxon>
        <taxon>Euteleostomi</taxon>
        <taxon>Actinopterygii</taxon>
        <taxon>Neopterygii</taxon>
        <taxon>Teleostei</taxon>
        <taxon>Neoteleostei</taxon>
        <taxon>Acanthomorphata</taxon>
        <taxon>Ovalentaria</taxon>
        <taxon>Pomacentridae</taxon>
        <taxon>Acanthochromis</taxon>
    </lineage>
</organism>
<dbReference type="EC" id="3.1.11.2" evidence="3"/>
<evidence type="ECO:0000259" key="10">
    <source>
        <dbReference type="Pfam" id="PF03372"/>
    </source>
</evidence>
<dbReference type="Ensembl" id="ENSAPOT00000022554.1">
    <property type="protein sequence ID" value="ENSAPOP00000014210.1"/>
    <property type="gene ID" value="ENSAPOG00000017071.1"/>
</dbReference>
<comment type="catalytic activity">
    <reaction evidence="1">
        <text>Exonucleolytic cleavage in the 3'- to 5'-direction to yield nucleoside 5'-phosphates.</text>
        <dbReference type="EC" id="3.1.11.2"/>
    </reaction>
</comment>
<name>A0A3Q1G7L0_9TELE</name>
<dbReference type="PANTHER" id="PTHR22748">
    <property type="entry name" value="AP ENDONUCLEASE"/>
    <property type="match status" value="1"/>
</dbReference>
<proteinExistence type="inferred from homology"/>
<keyword evidence="5" id="KW-0227">DNA damage</keyword>